<feature type="compositionally biased region" description="Basic and acidic residues" evidence="1">
    <location>
        <begin position="49"/>
        <end position="61"/>
    </location>
</feature>
<dbReference type="Proteomes" id="UP000001424">
    <property type="component" value="Chromosome"/>
</dbReference>
<organism evidence="2 3">
    <name type="scientific">Chromobacterium violaceum (strain ATCC 12472 / DSM 30191 / JCM 1249 / CCUG 213 / NBRC 12614 / NCIMB 9131 / NCTC 9757 / MK)</name>
    <dbReference type="NCBI Taxonomy" id="243365"/>
    <lineage>
        <taxon>Bacteria</taxon>
        <taxon>Pseudomonadati</taxon>
        <taxon>Pseudomonadota</taxon>
        <taxon>Betaproteobacteria</taxon>
        <taxon>Neisseriales</taxon>
        <taxon>Chromobacteriaceae</taxon>
        <taxon>Chromobacterium</taxon>
    </lineage>
</organism>
<keyword evidence="3" id="KW-1185">Reference proteome</keyword>
<dbReference type="EMBL" id="AE016825">
    <property type="protein sequence ID" value="AAQ58705.1"/>
    <property type="molecule type" value="Genomic_DNA"/>
</dbReference>
<dbReference type="KEGG" id="cvi:CV_1030"/>
<dbReference type="AlphaFoldDB" id="Q7NZ92"/>
<proteinExistence type="predicted"/>
<gene>
    <name evidence="2" type="ordered locus">CV_1030</name>
</gene>
<dbReference type="STRING" id="243365.CV_1030"/>
<accession>Q7NZ92</accession>
<protein>
    <submittedName>
        <fullName evidence="2">Uncharacterized protein</fullName>
    </submittedName>
</protein>
<sequence length="89" mass="10204">MKNGRKRPLPKSTQHENMRFNHLIDIIAALNADAHDARGRHGSAAPRASRLDTNRQTDRILPDNPAQCRTISRERENQFPEMIHDIQGQ</sequence>
<reference evidence="2 3" key="1">
    <citation type="journal article" date="2003" name="Proc. Natl. Acad. Sci. U.S.A.">
        <title>The complete genome sequence of Chromobacterium violaceum reveals remarkable and exploitable bacterial adaptability.</title>
        <authorList>
            <person name="Vasconcelos A.T.R."/>
            <person name="de Almeida D.F."/>
            <person name="Almeida F.C."/>
            <person name="de Almeida L.G.P."/>
            <person name="de Almeida R."/>
            <person name="Goncalves J.A.A."/>
            <person name="Andrade E.M."/>
            <person name="Antonio R.V."/>
            <person name="Araripe J."/>
            <person name="de Araujo M.F.F."/>
            <person name="Filho S.A."/>
            <person name="Azevedo V."/>
            <person name="Batista A.J."/>
            <person name="Bataus L.A.M."/>
            <person name="Batista J.S."/>
            <person name="Belo A."/>
            <person name="vander Berg C."/>
            <person name="Blamey J."/>
            <person name="Bogo M."/>
            <person name="Bonato S."/>
            <person name="Bordignon J."/>
            <person name="Brito C.A."/>
            <person name="Brocchi M."/>
            <person name="Burity H.A."/>
            <person name="Camargo A.A."/>
            <person name="Cardoso D.D.P."/>
            <person name="Carneiro N.P."/>
            <person name="Carraro D.M."/>
            <person name="Carvalho C.M.B."/>
            <person name="Cascardo J.C.M."/>
            <person name="Cavada B.S."/>
            <person name="Chueire L.M.O."/>
            <person name="Pasa T.B.C."/>
            <person name="Duran N."/>
            <person name="Fagundes N."/>
            <person name="Falcao C.L."/>
            <person name="Fantinatti F."/>
            <person name="Farias I.P."/>
            <person name="Felipe M.S.S."/>
            <person name="Ferrari L.P."/>
            <person name="Ferro J.A."/>
            <person name="Ferro M.I.T."/>
            <person name="Franco G.R."/>
            <person name="Freitas N.S.A."/>
            <person name="Furlan L.R."/>
            <person name="Gazzinelli R.T."/>
            <person name="Gomes E.A."/>
            <person name="Goncalves P.R."/>
            <person name="Grangeiro T.B."/>
            <person name="Grattapaglia D."/>
            <person name="Grisard E.C."/>
            <person name="Guimaraes C.T."/>
            <person name="Hanna E.S."/>
            <person name="Hungria M."/>
            <person name="Jardim S.N."/>
            <person name="Laurino J."/>
            <person name="Leoi L.C.T."/>
            <person name="Fassarella L."/>
            <person name="Lima A."/>
            <person name="Loureiro M.F."/>
            <person name="Lyra M.C.P."/>
            <person name="Macedo M."/>
            <person name="Madeira H.M.F."/>
            <person name="Manfio G.P."/>
            <person name="Maranhao A.Q."/>
            <person name="Martins W.S."/>
            <person name="di Mauro S.M.Z."/>
            <person name="de Medeiros S.R.B."/>
            <person name="Meissner R.D.V."/>
            <person name="Menck C.F.M."/>
            <person name="Moreira M.A.M."/>
            <person name="Nascimento F.F."/>
            <person name="Nicolas M.F."/>
            <person name="Oliveira J.G."/>
            <person name="Oliveira S.C."/>
            <person name="Paixao R.F.C."/>
            <person name="Parente J.A."/>
            <person name="Pedrosa F.O."/>
            <person name="Pena S.J.D."/>
            <person name="Perreira J.O."/>
            <person name="Perreira M."/>
            <person name="Pinto L.S.R.C."/>
            <person name="Pinto L.S."/>
            <person name="Porto J.I.R."/>
            <person name="Potrich D.P."/>
            <person name="Neto C.E.R."/>
            <person name="Reis A.M.M."/>
            <person name="Rigo L.U."/>
            <person name="Rondinelli E."/>
            <person name="dos Santos E.B.P."/>
            <person name="Santos F.R."/>
            <person name="Schneider M.P.C."/>
            <person name="Seuanez H.N."/>
            <person name="Silva A.M.R."/>
            <person name="da Silva A.L.C."/>
            <person name="Silva D.W."/>
            <person name="Silva R."/>
            <person name="Simoes I.C."/>
            <person name="Simon D."/>
            <person name="Soares C.M.A."/>
            <person name="Soares R.B.A."/>
            <person name="Souza E.M."/>
            <person name="Souza K.R.L."/>
            <person name="Souza R.C."/>
            <person name="Steffens M.B.R."/>
            <person name="Steindel M."/>
            <person name="Teixeira S.R."/>
            <person name="Urmenyi T."/>
            <person name="Vettore A."/>
            <person name="Wassem R."/>
            <person name="Zaha A."/>
            <person name="Simpson A.J.G."/>
        </authorList>
    </citation>
    <scope>NUCLEOTIDE SEQUENCE [LARGE SCALE GENOMIC DNA]</scope>
    <source>
        <strain evidence="3">ATCC 12472 / DSM 30191 / JCM 1249 / NBRC 12614 / NCIMB 9131 / NCTC 9757</strain>
    </source>
</reference>
<evidence type="ECO:0000256" key="1">
    <source>
        <dbReference type="SAM" id="MobiDB-lite"/>
    </source>
</evidence>
<evidence type="ECO:0000313" key="2">
    <source>
        <dbReference type="EMBL" id="AAQ58705.1"/>
    </source>
</evidence>
<name>Q7NZ92_CHRVO</name>
<dbReference type="HOGENOM" id="CLU_2449275_0_0_4"/>
<feature type="region of interest" description="Disordered" evidence="1">
    <location>
        <begin position="37"/>
        <end position="63"/>
    </location>
</feature>
<evidence type="ECO:0000313" key="3">
    <source>
        <dbReference type="Proteomes" id="UP000001424"/>
    </source>
</evidence>